<dbReference type="EMBL" id="UZAU01000797">
    <property type="status" value="NOT_ANNOTATED_CDS"/>
    <property type="molecule type" value="Genomic_DNA"/>
</dbReference>
<keyword evidence="1" id="KW-0472">Membrane</keyword>
<evidence type="ECO:0000313" key="2">
    <source>
        <dbReference type="EnsemblPlants" id="cds.evm.model.10.395"/>
    </source>
</evidence>
<evidence type="ECO:0000256" key="1">
    <source>
        <dbReference type="SAM" id="Phobius"/>
    </source>
</evidence>
<sequence>MCSIHPGRSVVIVPSIIMSYLGSAPINRMASGTILIEVGLRFPTVRPTSILPRWDIFPPSFISRQVLELVSPAVCPFRQDLFIIRLMKRRPYQEALGLALWHLLAWLAQNYPLVYMGIVGTRLPNSRPGFSSVYLRVALIKGTLVNFWSKPANGFAFGGWAILVGLSIVDGTRTLGSTAIESWGSMETFLLVRTMVIIKRREMRSS</sequence>
<evidence type="ECO:0000313" key="3">
    <source>
        <dbReference type="Proteomes" id="UP000596661"/>
    </source>
</evidence>
<keyword evidence="3" id="KW-1185">Reference proteome</keyword>
<name>A0A803QNM1_CANSA</name>
<dbReference type="AlphaFoldDB" id="A0A803QNM1"/>
<reference evidence="2" key="1">
    <citation type="submission" date="2021-03" db="UniProtKB">
        <authorList>
            <consortium name="EnsemblPlants"/>
        </authorList>
    </citation>
    <scope>IDENTIFICATION</scope>
</reference>
<feature type="transmembrane region" description="Helical" evidence="1">
    <location>
        <begin position="155"/>
        <end position="176"/>
    </location>
</feature>
<keyword evidence="1" id="KW-1133">Transmembrane helix</keyword>
<keyword evidence="1" id="KW-0812">Transmembrane</keyword>
<feature type="transmembrane region" description="Helical" evidence="1">
    <location>
        <begin position="95"/>
        <end position="118"/>
    </location>
</feature>
<organism evidence="2 3">
    <name type="scientific">Cannabis sativa</name>
    <name type="common">Hemp</name>
    <name type="synonym">Marijuana</name>
    <dbReference type="NCBI Taxonomy" id="3483"/>
    <lineage>
        <taxon>Eukaryota</taxon>
        <taxon>Viridiplantae</taxon>
        <taxon>Streptophyta</taxon>
        <taxon>Embryophyta</taxon>
        <taxon>Tracheophyta</taxon>
        <taxon>Spermatophyta</taxon>
        <taxon>Magnoliopsida</taxon>
        <taxon>eudicotyledons</taxon>
        <taxon>Gunneridae</taxon>
        <taxon>Pentapetalae</taxon>
        <taxon>rosids</taxon>
        <taxon>fabids</taxon>
        <taxon>Rosales</taxon>
        <taxon>Cannabaceae</taxon>
        <taxon>Cannabis</taxon>
    </lineage>
</organism>
<dbReference type="EnsemblPlants" id="evm.model.10.395">
    <property type="protein sequence ID" value="cds.evm.model.10.395"/>
    <property type="gene ID" value="evm.TU.10.395"/>
</dbReference>
<dbReference type="Gramene" id="evm.model.10.395">
    <property type="protein sequence ID" value="cds.evm.model.10.395"/>
    <property type="gene ID" value="evm.TU.10.395"/>
</dbReference>
<accession>A0A803QNM1</accession>
<proteinExistence type="predicted"/>
<dbReference type="Proteomes" id="UP000596661">
    <property type="component" value="Unassembled WGS sequence"/>
</dbReference>
<protein>
    <submittedName>
        <fullName evidence="2">Uncharacterized protein</fullName>
    </submittedName>
</protein>